<keyword evidence="3" id="KW-0444">Lipid biosynthesis</keyword>
<evidence type="ECO:0000256" key="7">
    <source>
        <dbReference type="ARBA" id="ARBA00023098"/>
    </source>
</evidence>
<dbReference type="InterPro" id="IPR043130">
    <property type="entry name" value="CDP-OH_PTrfase_TM_dom"/>
</dbReference>
<keyword evidence="10" id="KW-1208">Phospholipid metabolism</keyword>
<accession>A0A3B1A7Y6</accession>
<evidence type="ECO:0000256" key="3">
    <source>
        <dbReference type="ARBA" id="ARBA00022516"/>
    </source>
</evidence>
<evidence type="ECO:0000256" key="10">
    <source>
        <dbReference type="ARBA" id="ARBA00023264"/>
    </source>
</evidence>
<dbReference type="PIRSF" id="PIRSF000847">
    <property type="entry name" value="Phos_ph_gly_syn"/>
    <property type="match status" value="1"/>
</dbReference>
<reference evidence="12" key="1">
    <citation type="submission" date="2018-06" db="EMBL/GenBank/DDBJ databases">
        <authorList>
            <person name="Zhirakovskaya E."/>
        </authorList>
    </citation>
    <scope>NUCLEOTIDE SEQUENCE</scope>
</reference>
<evidence type="ECO:0000256" key="9">
    <source>
        <dbReference type="ARBA" id="ARBA00023209"/>
    </source>
</evidence>
<comment type="similarity">
    <text evidence="2">Belongs to the CDP-alcohol phosphatidyltransferase class-I family.</text>
</comment>
<dbReference type="GO" id="GO:0043337">
    <property type="term" value="F:cardiolipin synthase (CMP-forming)"/>
    <property type="evidence" value="ECO:0007669"/>
    <property type="project" value="TreeGrafter"/>
</dbReference>
<dbReference type="InterPro" id="IPR004570">
    <property type="entry name" value="Phosphatidylglycerol_P_synth"/>
</dbReference>
<evidence type="ECO:0000256" key="5">
    <source>
        <dbReference type="ARBA" id="ARBA00022692"/>
    </source>
</evidence>
<keyword evidence="7" id="KW-0443">Lipid metabolism</keyword>
<evidence type="ECO:0000256" key="6">
    <source>
        <dbReference type="ARBA" id="ARBA00022989"/>
    </source>
</evidence>
<dbReference type="EC" id="2.7.8.5" evidence="12"/>
<dbReference type="GO" id="GO:0005739">
    <property type="term" value="C:mitochondrion"/>
    <property type="evidence" value="ECO:0007669"/>
    <property type="project" value="TreeGrafter"/>
</dbReference>
<keyword evidence="8 11" id="KW-0472">Membrane</keyword>
<dbReference type="PANTHER" id="PTHR14269">
    <property type="entry name" value="CDP-DIACYLGLYCEROL--GLYCEROL-3-PHOSPHATE 3-PHOSPHATIDYLTRANSFERASE-RELATED"/>
    <property type="match status" value="1"/>
</dbReference>
<dbReference type="GO" id="GO:0008444">
    <property type="term" value="F:CDP-diacylglycerol-glycerol-3-phosphate 3-phosphatidyltransferase activity"/>
    <property type="evidence" value="ECO:0007669"/>
    <property type="project" value="UniProtKB-EC"/>
</dbReference>
<dbReference type="GO" id="GO:0016020">
    <property type="term" value="C:membrane"/>
    <property type="evidence" value="ECO:0007669"/>
    <property type="project" value="UniProtKB-SubCell"/>
</dbReference>
<protein>
    <submittedName>
        <fullName evidence="12">CDP-diacylglycerol--glycerol-3-phosphate 3-phosphatidyltransferase</fullName>
        <ecNumber evidence="12">2.7.8.5</ecNumber>
    </submittedName>
</protein>
<dbReference type="Pfam" id="PF01066">
    <property type="entry name" value="CDP-OH_P_transf"/>
    <property type="match status" value="1"/>
</dbReference>
<evidence type="ECO:0000256" key="4">
    <source>
        <dbReference type="ARBA" id="ARBA00022679"/>
    </source>
</evidence>
<organism evidence="12">
    <name type="scientific">hydrothermal vent metagenome</name>
    <dbReference type="NCBI Taxonomy" id="652676"/>
    <lineage>
        <taxon>unclassified sequences</taxon>
        <taxon>metagenomes</taxon>
        <taxon>ecological metagenomes</taxon>
    </lineage>
</organism>
<dbReference type="GO" id="GO:0032049">
    <property type="term" value="P:cardiolipin biosynthetic process"/>
    <property type="evidence" value="ECO:0007669"/>
    <property type="project" value="TreeGrafter"/>
</dbReference>
<evidence type="ECO:0000256" key="2">
    <source>
        <dbReference type="ARBA" id="ARBA00010441"/>
    </source>
</evidence>
<dbReference type="InterPro" id="IPR000462">
    <property type="entry name" value="CDP-OH_P_trans"/>
</dbReference>
<sequence>MRYIPNLISFLRILLVVPTVYFLAGHQHSYALLLFFIAGLSDGLDGFLARHFGWTSRLGSFLDPMADKLLMTASYFMLGWSGHLPVWLVSVVIGRDLVIVLGALAYRYLIKDITMKPLFVSKLNTVMQIFLVLLMLFNLSGLPLSEYVPGWLTQVTIYAVLTTALLSGLSYIFIWSHRAMHAVEDNKD</sequence>
<dbReference type="PROSITE" id="PS00379">
    <property type="entry name" value="CDP_ALCOHOL_P_TRANSF"/>
    <property type="match status" value="1"/>
</dbReference>
<evidence type="ECO:0000256" key="11">
    <source>
        <dbReference type="SAM" id="Phobius"/>
    </source>
</evidence>
<keyword evidence="5 11" id="KW-0812">Transmembrane</keyword>
<dbReference type="Gene3D" id="1.20.120.1760">
    <property type="match status" value="1"/>
</dbReference>
<feature type="transmembrane region" description="Helical" evidence="11">
    <location>
        <begin position="151"/>
        <end position="174"/>
    </location>
</feature>
<feature type="transmembrane region" description="Helical" evidence="11">
    <location>
        <begin position="7"/>
        <end position="24"/>
    </location>
</feature>
<dbReference type="AlphaFoldDB" id="A0A3B1A7Y6"/>
<keyword evidence="6 11" id="KW-1133">Transmembrane helix</keyword>
<name>A0A3B1A7Y6_9ZZZZ</name>
<feature type="transmembrane region" description="Helical" evidence="11">
    <location>
        <begin position="118"/>
        <end position="139"/>
    </location>
</feature>
<dbReference type="InterPro" id="IPR050324">
    <property type="entry name" value="CDP-alcohol_PTase-I"/>
</dbReference>
<keyword evidence="9" id="KW-0594">Phospholipid biosynthesis</keyword>
<feature type="transmembrane region" description="Helical" evidence="11">
    <location>
        <begin position="86"/>
        <end position="106"/>
    </location>
</feature>
<evidence type="ECO:0000313" key="12">
    <source>
        <dbReference type="EMBL" id="VAW95922.1"/>
    </source>
</evidence>
<dbReference type="EMBL" id="UOFR01000034">
    <property type="protein sequence ID" value="VAW95922.1"/>
    <property type="molecule type" value="Genomic_DNA"/>
</dbReference>
<evidence type="ECO:0000256" key="1">
    <source>
        <dbReference type="ARBA" id="ARBA00004141"/>
    </source>
</evidence>
<dbReference type="PANTHER" id="PTHR14269:SF60">
    <property type="entry name" value="CARDIOLIPIN SYNTHASE (CMP-FORMING)"/>
    <property type="match status" value="1"/>
</dbReference>
<dbReference type="InterPro" id="IPR048254">
    <property type="entry name" value="CDP_ALCOHOL_P_TRANSF_CS"/>
</dbReference>
<comment type="subcellular location">
    <subcellularLocation>
        <location evidence="1">Membrane</location>
        <topology evidence="1">Multi-pass membrane protein</topology>
    </subcellularLocation>
</comment>
<gene>
    <name evidence="12" type="ORF">MNBD_GAMMA21-1588</name>
</gene>
<proteinExistence type="inferred from homology"/>
<keyword evidence="4 12" id="KW-0808">Transferase</keyword>
<evidence type="ECO:0000256" key="8">
    <source>
        <dbReference type="ARBA" id="ARBA00023136"/>
    </source>
</evidence>